<gene>
    <name evidence="1" type="ORF">GCM10012289_54260</name>
</gene>
<name>A0A918DQ29_9ACTN</name>
<dbReference type="Proteomes" id="UP000646523">
    <property type="component" value="Unassembled WGS sequence"/>
</dbReference>
<protein>
    <submittedName>
        <fullName evidence="1">Uncharacterized protein</fullName>
    </submittedName>
</protein>
<dbReference type="EMBL" id="BMNH01000020">
    <property type="protein sequence ID" value="GGO76584.1"/>
    <property type="molecule type" value="Genomic_DNA"/>
</dbReference>
<proteinExistence type="predicted"/>
<evidence type="ECO:0000313" key="2">
    <source>
        <dbReference type="Proteomes" id="UP000646523"/>
    </source>
</evidence>
<evidence type="ECO:0000313" key="1">
    <source>
        <dbReference type="EMBL" id="GGO76584.1"/>
    </source>
</evidence>
<organism evidence="1 2">
    <name type="scientific">Nonomuraea cavernae</name>
    <dbReference type="NCBI Taxonomy" id="2045107"/>
    <lineage>
        <taxon>Bacteria</taxon>
        <taxon>Bacillati</taxon>
        <taxon>Actinomycetota</taxon>
        <taxon>Actinomycetes</taxon>
        <taxon>Streptosporangiales</taxon>
        <taxon>Streptosporangiaceae</taxon>
        <taxon>Nonomuraea</taxon>
    </lineage>
</organism>
<comment type="caution">
    <text evidence="1">The sequence shown here is derived from an EMBL/GenBank/DDBJ whole genome shotgun (WGS) entry which is preliminary data.</text>
</comment>
<sequence>MTLWSVVDSQEAITVPVRRRLTCSIEVSRTVVTACSLRLEWWPAPIPIHFTPTIAAREAVRRHCPCRDAPDAPIWAIHIAKPVPGPVSASSILRIRTDRRRKIS</sequence>
<keyword evidence="2" id="KW-1185">Reference proteome</keyword>
<accession>A0A918DQ29</accession>
<dbReference type="AlphaFoldDB" id="A0A918DQ29"/>
<reference evidence="1" key="1">
    <citation type="journal article" date="2014" name="Int. J. Syst. Evol. Microbiol.">
        <title>Complete genome sequence of Corynebacterium casei LMG S-19264T (=DSM 44701T), isolated from a smear-ripened cheese.</title>
        <authorList>
            <consortium name="US DOE Joint Genome Institute (JGI-PGF)"/>
            <person name="Walter F."/>
            <person name="Albersmeier A."/>
            <person name="Kalinowski J."/>
            <person name="Ruckert C."/>
        </authorList>
    </citation>
    <scope>NUCLEOTIDE SEQUENCE</scope>
    <source>
        <strain evidence="1">CGMCC 4.7368</strain>
    </source>
</reference>
<reference evidence="1" key="2">
    <citation type="submission" date="2020-09" db="EMBL/GenBank/DDBJ databases">
        <authorList>
            <person name="Sun Q."/>
            <person name="Zhou Y."/>
        </authorList>
    </citation>
    <scope>NUCLEOTIDE SEQUENCE</scope>
    <source>
        <strain evidence="1">CGMCC 4.7368</strain>
    </source>
</reference>